<dbReference type="PROSITE" id="PS01311">
    <property type="entry name" value="LGT"/>
    <property type="match status" value="1"/>
</dbReference>
<keyword evidence="2 7" id="KW-1003">Cell membrane</keyword>
<keyword evidence="4 7" id="KW-0812">Transmembrane</keyword>
<dbReference type="Pfam" id="PF01790">
    <property type="entry name" value="LGT"/>
    <property type="match status" value="1"/>
</dbReference>
<feature type="transmembrane region" description="Helical" evidence="7">
    <location>
        <begin position="16"/>
        <end position="38"/>
    </location>
</feature>
<comment type="subcellular location">
    <subcellularLocation>
        <location evidence="7">Cell membrane</location>
        <topology evidence="7">Multi-pass membrane protein</topology>
    </subcellularLocation>
</comment>
<dbReference type="InterPro" id="IPR001640">
    <property type="entry name" value="Lgt"/>
</dbReference>
<comment type="function">
    <text evidence="7">Catalyzes the transfer of the diacylglyceryl group from phosphatidylglycerol to the sulfhydryl group of the N-terminal cysteine of a prolipoprotein, the first step in the formation of mature lipoproteins.</text>
</comment>
<keyword evidence="3 7" id="KW-0808">Transferase</keyword>
<evidence type="ECO:0000256" key="7">
    <source>
        <dbReference type="HAMAP-Rule" id="MF_01147"/>
    </source>
</evidence>
<comment type="catalytic activity">
    <reaction evidence="7">
        <text>L-cysteinyl-[prolipoprotein] + a 1,2-diacyl-sn-glycero-3-phospho-(1'-sn-glycerol) = an S-1,2-diacyl-sn-glyceryl-L-cysteinyl-[prolipoprotein] + sn-glycerol 1-phosphate + H(+)</text>
        <dbReference type="Rhea" id="RHEA:56712"/>
        <dbReference type="Rhea" id="RHEA-COMP:14679"/>
        <dbReference type="Rhea" id="RHEA-COMP:14680"/>
        <dbReference type="ChEBI" id="CHEBI:15378"/>
        <dbReference type="ChEBI" id="CHEBI:29950"/>
        <dbReference type="ChEBI" id="CHEBI:57685"/>
        <dbReference type="ChEBI" id="CHEBI:64716"/>
        <dbReference type="ChEBI" id="CHEBI:140658"/>
        <dbReference type="EC" id="2.5.1.145"/>
    </reaction>
</comment>
<proteinExistence type="inferred from homology"/>
<dbReference type="GO" id="GO:0016740">
    <property type="term" value="F:transferase activity"/>
    <property type="evidence" value="ECO:0007669"/>
    <property type="project" value="UniProtKB-KW"/>
</dbReference>
<protein>
    <recommendedName>
        <fullName evidence="7">Phosphatidylglycerol--prolipoprotein diacylglyceryl transferase</fullName>
        <ecNumber evidence="7">2.5.1.145</ecNumber>
    </recommendedName>
</protein>
<evidence type="ECO:0000313" key="8">
    <source>
        <dbReference type="EMBL" id="TPR53691.1"/>
    </source>
</evidence>
<evidence type="ECO:0000313" key="9">
    <source>
        <dbReference type="Proteomes" id="UP000316851"/>
    </source>
</evidence>
<evidence type="ECO:0000256" key="6">
    <source>
        <dbReference type="ARBA" id="ARBA00023136"/>
    </source>
</evidence>
<evidence type="ECO:0000256" key="1">
    <source>
        <dbReference type="ARBA" id="ARBA00007150"/>
    </source>
</evidence>
<dbReference type="EMBL" id="VHHP01000005">
    <property type="protein sequence ID" value="TPR53691.1"/>
    <property type="molecule type" value="Genomic_DNA"/>
</dbReference>
<accession>A0ABY2Z048</accession>
<keyword evidence="9" id="KW-1185">Reference proteome</keyword>
<feature type="binding site" evidence="7">
    <location>
        <position position="141"/>
    </location>
    <ligand>
        <name>a 1,2-diacyl-sn-glycero-3-phospho-(1'-sn-glycerol)</name>
        <dbReference type="ChEBI" id="CHEBI:64716"/>
    </ligand>
</feature>
<evidence type="ECO:0000256" key="4">
    <source>
        <dbReference type="ARBA" id="ARBA00022692"/>
    </source>
</evidence>
<comment type="similarity">
    <text evidence="1 7">Belongs to the Lgt family.</text>
</comment>
<gene>
    <name evidence="7" type="primary">lgt</name>
    <name evidence="8" type="ORF">FJR74_02200</name>
</gene>
<evidence type="ECO:0000256" key="5">
    <source>
        <dbReference type="ARBA" id="ARBA00022989"/>
    </source>
</evidence>
<dbReference type="PANTHER" id="PTHR30589">
    <property type="entry name" value="PROLIPOPROTEIN DIACYLGLYCERYL TRANSFERASE"/>
    <property type="match status" value="1"/>
</dbReference>
<name>A0ABY2Z048_9BACT</name>
<comment type="pathway">
    <text evidence="7">Protein modification; lipoprotein biosynthesis (diacylglyceryl transfer).</text>
</comment>
<feature type="transmembrane region" description="Helical" evidence="7">
    <location>
        <begin position="207"/>
        <end position="226"/>
    </location>
</feature>
<dbReference type="Proteomes" id="UP000316851">
    <property type="component" value="Unassembled WGS sequence"/>
</dbReference>
<feature type="transmembrane region" description="Helical" evidence="7">
    <location>
        <begin position="238"/>
        <end position="261"/>
    </location>
</feature>
<dbReference type="PANTHER" id="PTHR30589:SF0">
    <property type="entry name" value="PHOSPHATIDYLGLYCEROL--PROLIPOPROTEIN DIACYLGLYCERYL TRANSFERASE"/>
    <property type="match status" value="1"/>
</dbReference>
<dbReference type="HAMAP" id="MF_01147">
    <property type="entry name" value="Lgt"/>
    <property type="match status" value="1"/>
</dbReference>
<keyword evidence="6 7" id="KW-0472">Membrane</keyword>
<evidence type="ECO:0000256" key="3">
    <source>
        <dbReference type="ARBA" id="ARBA00022679"/>
    </source>
</evidence>
<comment type="caution">
    <text evidence="8">The sequence shown here is derived from an EMBL/GenBank/DDBJ whole genome shotgun (WGS) entry which is preliminary data.</text>
</comment>
<feature type="transmembrane region" description="Helical" evidence="7">
    <location>
        <begin position="125"/>
        <end position="144"/>
    </location>
</feature>
<feature type="transmembrane region" description="Helical" evidence="7">
    <location>
        <begin position="50"/>
        <end position="73"/>
    </location>
</feature>
<dbReference type="EC" id="2.5.1.145" evidence="7"/>
<organism evidence="8 9">
    <name type="scientific">Metamycoplasma neophronis</name>
    <dbReference type="NCBI Taxonomy" id="872983"/>
    <lineage>
        <taxon>Bacteria</taxon>
        <taxon>Bacillati</taxon>
        <taxon>Mycoplasmatota</taxon>
        <taxon>Mycoplasmoidales</taxon>
        <taxon>Metamycoplasmataceae</taxon>
        <taxon>Metamycoplasma</taxon>
    </lineage>
</organism>
<sequence>MEPKDWAGIHLKIGPAYVYSLTMMLGMLAAILTVYYFWRREKYSFEQLAILVFIALPTAIIGARFVFVIQQLIEYKGWNDGPWYNMFAVWRGGLSIHGGVITATICCILYVVFSKNPKKIDLKKAFSIILPAVLIGQAIGRWGNFANHEVYGGIMEPSSLAFKILPPMIRQHMFIDGHYRLPLFLYESCANLIGYILLVWVLNKWNWLRPGTTGALYILYYGIIRFGMEPLRAGSYTIYKVISALYIFVGLVLLILFEFVIKLNYNVYKIPNFKNKSLANVFYFIVYEPKNTAKKLSAKEIAQLKEIKKDDEKKLNVGA</sequence>
<dbReference type="NCBIfam" id="TIGR00544">
    <property type="entry name" value="lgt"/>
    <property type="match status" value="1"/>
</dbReference>
<reference evidence="8" key="1">
    <citation type="submission" date="2019-06" db="EMBL/GenBank/DDBJ databases">
        <title>Mycoplasma neophronis type strain whole genome sequence.</title>
        <authorList>
            <person name="Spergser J."/>
        </authorList>
    </citation>
    <scope>NUCLEOTIDE SEQUENCE [LARGE SCALE GENOMIC DNA]</scope>
    <source>
        <strain evidence="8">DSM 24097</strain>
    </source>
</reference>
<feature type="transmembrane region" description="Helical" evidence="7">
    <location>
        <begin position="181"/>
        <end position="201"/>
    </location>
</feature>
<feature type="transmembrane region" description="Helical" evidence="7">
    <location>
        <begin position="93"/>
        <end position="113"/>
    </location>
</feature>
<dbReference type="RefSeq" id="WP_140914915.1">
    <property type="nucleotide sequence ID" value="NZ_VHHP01000005.1"/>
</dbReference>
<evidence type="ECO:0000256" key="2">
    <source>
        <dbReference type="ARBA" id="ARBA00022475"/>
    </source>
</evidence>
<keyword evidence="5 7" id="KW-1133">Transmembrane helix</keyword>